<dbReference type="GO" id="GO:0000785">
    <property type="term" value="C:chromatin"/>
    <property type="evidence" value="ECO:0007669"/>
    <property type="project" value="TreeGrafter"/>
</dbReference>
<keyword evidence="8" id="KW-1185">Reference proteome</keyword>
<proteinExistence type="predicted"/>
<accession>A0A367KL62</accession>
<comment type="caution">
    <text evidence="7">The sequence shown here is derived from an EMBL/GenBank/DDBJ whole genome shotgun (WGS) entry which is preliminary data.</text>
</comment>
<gene>
    <name evidence="7" type="ORF">CU098_006570</name>
</gene>
<feature type="compositionally biased region" description="Polar residues" evidence="5">
    <location>
        <begin position="489"/>
        <end position="500"/>
    </location>
</feature>
<reference evidence="7 8" key="1">
    <citation type="journal article" date="2018" name="G3 (Bethesda)">
        <title>Phylogenetic and Phylogenomic Definition of Rhizopus Species.</title>
        <authorList>
            <person name="Gryganskyi A.P."/>
            <person name="Golan J."/>
            <person name="Dolatabadi S."/>
            <person name="Mondo S."/>
            <person name="Robb S."/>
            <person name="Idnurm A."/>
            <person name="Muszewska A."/>
            <person name="Steczkiewicz K."/>
            <person name="Masonjones S."/>
            <person name="Liao H.L."/>
            <person name="Gajdeczka M.T."/>
            <person name="Anike F."/>
            <person name="Vuek A."/>
            <person name="Anishchenko I.M."/>
            <person name="Voigt K."/>
            <person name="de Hoog G.S."/>
            <person name="Smith M.E."/>
            <person name="Heitman J."/>
            <person name="Vilgalys R."/>
            <person name="Stajich J.E."/>
        </authorList>
    </citation>
    <scope>NUCLEOTIDE SEQUENCE [LARGE SCALE GENOMIC DNA]</scope>
    <source>
        <strain evidence="7 8">LSU 92-RS-03</strain>
    </source>
</reference>
<dbReference type="PANTHER" id="PTHR10782:SF4">
    <property type="entry name" value="TONALLI, ISOFORM E"/>
    <property type="match status" value="1"/>
</dbReference>
<dbReference type="PROSITE" id="PS51044">
    <property type="entry name" value="ZF_SP_RING"/>
    <property type="match status" value="1"/>
</dbReference>
<feature type="compositionally biased region" description="Low complexity" evidence="5">
    <location>
        <begin position="294"/>
        <end position="308"/>
    </location>
</feature>
<keyword evidence="2 4" id="KW-0863">Zinc-finger</keyword>
<dbReference type="SUPFAM" id="SSF57850">
    <property type="entry name" value="RING/U-box"/>
    <property type="match status" value="1"/>
</dbReference>
<feature type="region of interest" description="Disordered" evidence="5">
    <location>
        <begin position="451"/>
        <end position="475"/>
    </location>
</feature>
<feature type="region of interest" description="Disordered" evidence="5">
    <location>
        <begin position="294"/>
        <end position="319"/>
    </location>
</feature>
<evidence type="ECO:0000259" key="6">
    <source>
        <dbReference type="PROSITE" id="PS51044"/>
    </source>
</evidence>
<feature type="compositionally biased region" description="Low complexity" evidence="5">
    <location>
        <begin position="501"/>
        <end position="511"/>
    </location>
</feature>
<dbReference type="InterPro" id="IPR004181">
    <property type="entry name" value="Znf_MIZ"/>
</dbReference>
<dbReference type="InterPro" id="IPR040797">
    <property type="entry name" value="ZMIZ1_N"/>
</dbReference>
<evidence type="ECO:0000256" key="2">
    <source>
        <dbReference type="ARBA" id="ARBA00022771"/>
    </source>
</evidence>
<dbReference type="Pfam" id="PF18028">
    <property type="entry name" value="Zmiz1_N"/>
    <property type="match status" value="1"/>
</dbReference>
<dbReference type="InterPro" id="IPR013083">
    <property type="entry name" value="Znf_RING/FYVE/PHD"/>
</dbReference>
<evidence type="ECO:0000256" key="4">
    <source>
        <dbReference type="PROSITE-ProRule" id="PRU00452"/>
    </source>
</evidence>
<evidence type="ECO:0000313" key="8">
    <source>
        <dbReference type="Proteomes" id="UP000253551"/>
    </source>
</evidence>
<feature type="compositionally biased region" description="Polar residues" evidence="5">
    <location>
        <begin position="514"/>
        <end position="525"/>
    </location>
</feature>
<dbReference type="GO" id="GO:0008270">
    <property type="term" value="F:zinc ion binding"/>
    <property type="evidence" value="ECO:0007669"/>
    <property type="project" value="UniProtKB-KW"/>
</dbReference>
<dbReference type="Proteomes" id="UP000253551">
    <property type="component" value="Unassembled WGS sequence"/>
</dbReference>
<dbReference type="GO" id="GO:0061665">
    <property type="term" value="F:SUMO ligase activity"/>
    <property type="evidence" value="ECO:0007669"/>
    <property type="project" value="TreeGrafter"/>
</dbReference>
<feature type="region of interest" description="Disordered" evidence="5">
    <location>
        <begin position="1"/>
        <end position="30"/>
    </location>
</feature>
<dbReference type="Pfam" id="PF25527">
    <property type="entry name" value="GBD-like_ZMIZ1_ZMIZ2"/>
    <property type="match status" value="1"/>
</dbReference>
<feature type="compositionally biased region" description="Low complexity" evidence="5">
    <location>
        <begin position="223"/>
        <end position="232"/>
    </location>
</feature>
<organism evidence="7 8">
    <name type="scientific">Rhizopus stolonifer</name>
    <name type="common">Rhizopus nigricans</name>
    <dbReference type="NCBI Taxonomy" id="4846"/>
    <lineage>
        <taxon>Eukaryota</taxon>
        <taxon>Fungi</taxon>
        <taxon>Fungi incertae sedis</taxon>
        <taxon>Mucoromycota</taxon>
        <taxon>Mucoromycotina</taxon>
        <taxon>Mucoromycetes</taxon>
        <taxon>Mucorales</taxon>
        <taxon>Mucorineae</taxon>
        <taxon>Rhizopodaceae</taxon>
        <taxon>Rhizopus</taxon>
    </lineage>
</organism>
<keyword evidence="1" id="KW-0479">Metal-binding</keyword>
<dbReference type="AlphaFoldDB" id="A0A367KL62"/>
<evidence type="ECO:0000313" key="7">
    <source>
        <dbReference type="EMBL" id="RCI02975.1"/>
    </source>
</evidence>
<name>A0A367KL62_RHIST</name>
<evidence type="ECO:0000256" key="3">
    <source>
        <dbReference type="ARBA" id="ARBA00022833"/>
    </source>
</evidence>
<dbReference type="GO" id="GO:0016925">
    <property type="term" value="P:protein sumoylation"/>
    <property type="evidence" value="ECO:0007669"/>
    <property type="project" value="TreeGrafter"/>
</dbReference>
<feature type="domain" description="SP-RING-type" evidence="6">
    <location>
        <begin position="727"/>
        <end position="815"/>
    </location>
</feature>
<feature type="region of interest" description="Disordered" evidence="5">
    <location>
        <begin position="489"/>
        <end position="525"/>
    </location>
</feature>
<dbReference type="EMBL" id="PJQM01001192">
    <property type="protein sequence ID" value="RCI02975.1"/>
    <property type="molecule type" value="Genomic_DNA"/>
</dbReference>
<evidence type="ECO:0000256" key="1">
    <source>
        <dbReference type="ARBA" id="ARBA00022723"/>
    </source>
</evidence>
<feature type="region of interest" description="Disordered" evidence="5">
    <location>
        <begin position="197"/>
        <end position="232"/>
    </location>
</feature>
<evidence type="ECO:0000256" key="5">
    <source>
        <dbReference type="SAM" id="MobiDB-lite"/>
    </source>
</evidence>
<dbReference type="InterPro" id="IPR057847">
    <property type="entry name" value="ZMIZ1/ZMIZ2_GBD-like"/>
</dbReference>
<protein>
    <recommendedName>
        <fullName evidence="6">SP-RING-type domain-containing protein</fullName>
    </recommendedName>
</protein>
<dbReference type="Pfam" id="PF02891">
    <property type="entry name" value="zf-MIZ"/>
    <property type="match status" value="1"/>
</dbReference>
<dbReference type="STRING" id="4846.A0A367KL62"/>
<keyword evidence="3" id="KW-0862">Zinc</keyword>
<dbReference type="OrthoDB" id="27975at2759"/>
<feature type="compositionally biased region" description="Polar residues" evidence="5">
    <location>
        <begin position="7"/>
        <end position="18"/>
    </location>
</feature>
<feature type="compositionally biased region" description="Polar residues" evidence="5">
    <location>
        <begin position="197"/>
        <end position="222"/>
    </location>
</feature>
<dbReference type="CDD" id="cd16650">
    <property type="entry name" value="SP-RING_PIAS-like"/>
    <property type="match status" value="1"/>
</dbReference>
<dbReference type="PANTHER" id="PTHR10782">
    <property type="entry name" value="ZINC FINGER MIZ DOMAIN-CONTAINING PROTEIN"/>
    <property type="match status" value="1"/>
</dbReference>
<sequence length="887" mass="101084">MPDRSTDTTNTESFNNSNKKNHTPKTREDYENAYIDQNVSRLKQLEKDLRNIGSYGIACDELFNWMSDARAYNLSYEEMILKCLTVVYENADEYGRWSAKQIMKKAYQNRGPFSSNARQKIHKYFSELADYEELKEIDAQLTASSSPTPYQVQPVSPTTNYDEIVKSILGNVSNAQINSPASSTTASPVIQQNAIQNSPSIKSQQSAYTKSPSTASLNYSGVQSTQLPQQQLSPRVQYNTNTKNQYIVNSPPVYAINPSPTQSYHNLQQQATTVSYQPQYQPNMIQVPSGQNVVRPAVSSAHSSPRSSQYVQPLPPQYHTNALSSWEKTKKNRGLSEQQMVQFQQQTQQIQRTHSIPNLQKMLQQQQQYSQQQQQQQQAQHQAWQTQQQQIQLAIQQAQSQSQSPHLLQQAQQNAQQNAINIRQQQAQYHTQQFLQQHIIQQLQLQLQQQQSQQQPQQQPQQQAQHNPSATNTKNATADDAVGLQAETATLPNTTQYNHHTGTTITSTSRRTSADSQYTASPTTTNNLNLALPAVTRSVKENRSTQSENVIDRKNIPLYARQLNILLEPFNLVHGQRITDKSFYVGDDFFNRIHSNMNTQIVDEQKAPLVFVFTSWHTKSTSRKVDWPDKLSAEVNGRCLQLEKKRPVPGRENSFSGKDKPYDLKSDIKRGLNVLRIYQNDCACSYEFSIRIYVRESENMITERLRNNTISVQEGKARIDQVLGNYGDDEVVIEQPSIKLSLKCPVSLTKMKKPVKGDGCKHIDCFDLYSYLSLNTAILSNWLCPHCSKSCTSLNLKHDLFFESLLNSLPKKVAEIEFKDNHNTMLVTREDDDDTDDENLDDSENRAEIKKENVITNDIQRAEISTDIIDLISDDDEDTNPKRPRLS</sequence>
<dbReference type="Gene3D" id="3.30.40.10">
    <property type="entry name" value="Zinc/RING finger domain, C3HC4 (zinc finger)"/>
    <property type="match status" value="1"/>
</dbReference>